<dbReference type="EMBL" id="LASD01000012">
    <property type="protein sequence ID" value="KKL34622.1"/>
    <property type="molecule type" value="Genomic_DNA"/>
</dbReference>
<evidence type="ECO:0000313" key="1">
    <source>
        <dbReference type="EMBL" id="KKL34622.1"/>
    </source>
</evidence>
<accession>A0ABD4AN80</accession>
<reference evidence="1 2" key="1">
    <citation type="submission" date="2015-03" db="EMBL/GenBank/DDBJ databases">
        <title>Draft genome sequences of the Burkholderia contaminans strains LMG 23361 and FFH2055 and Burkholderia cenocepacia K56-2.</title>
        <authorList>
            <person name="Bloodworth R.A."/>
            <person name="Selin C."/>
            <person name="Lopez De Volder M.A."/>
            <person name="Degrossi J."/>
            <person name="Drevinek P."/>
            <person name="Galanternik L."/>
            <person name="Cardona S.T."/>
        </authorList>
    </citation>
    <scope>NUCLEOTIDE SEQUENCE [LARGE SCALE GENOMIC DNA]</scope>
    <source>
        <strain evidence="1 2">LMG 23361</strain>
    </source>
</reference>
<organism evidence="1 2">
    <name type="scientific">Burkholderia contaminans LMG 23361</name>
    <dbReference type="NCBI Taxonomy" id="1334628"/>
    <lineage>
        <taxon>Bacteria</taxon>
        <taxon>Pseudomonadati</taxon>
        <taxon>Pseudomonadota</taxon>
        <taxon>Betaproteobacteria</taxon>
        <taxon>Burkholderiales</taxon>
        <taxon>Burkholderiaceae</taxon>
        <taxon>Burkholderia</taxon>
        <taxon>Burkholderia cepacia complex</taxon>
    </lineage>
</organism>
<proteinExistence type="predicted"/>
<dbReference type="Proteomes" id="UP000034400">
    <property type="component" value="Unassembled WGS sequence"/>
</dbReference>
<comment type="caution">
    <text evidence="1">The sequence shown here is derived from an EMBL/GenBank/DDBJ whole genome shotgun (WGS) entry which is preliminary data.</text>
</comment>
<sequence length="93" mass="10461">MPAEREAHRSIVRHDLVTLRCPRQCRRRVVTFGAAQQISIRHGSGSQPERVASVIAGERAKCVRTCEHLQVVPIKRKRLGATSSIFARAWGMM</sequence>
<dbReference type="AlphaFoldDB" id="A0ABD4AN80"/>
<name>A0ABD4AN80_9BURK</name>
<protein>
    <submittedName>
        <fullName evidence="1">Uncharacterized protein</fullName>
    </submittedName>
</protein>
<gene>
    <name evidence="1" type="ORF">WR31_28610</name>
</gene>
<evidence type="ECO:0000313" key="2">
    <source>
        <dbReference type="Proteomes" id="UP000034400"/>
    </source>
</evidence>